<feature type="non-terminal residue" evidence="2">
    <location>
        <position position="187"/>
    </location>
</feature>
<dbReference type="InterPro" id="IPR052514">
    <property type="entry name" value="SAM-dependent_MTase"/>
</dbReference>
<dbReference type="EMBL" id="BART01035637">
    <property type="protein sequence ID" value="GAH16247.1"/>
    <property type="molecule type" value="Genomic_DNA"/>
</dbReference>
<dbReference type="Pfam" id="PF05050">
    <property type="entry name" value="Methyltransf_21"/>
    <property type="match status" value="1"/>
</dbReference>
<dbReference type="PANTHER" id="PTHR34203:SF15">
    <property type="entry name" value="SLL1173 PROTEIN"/>
    <property type="match status" value="1"/>
</dbReference>
<name>X1D7P1_9ZZZZ</name>
<organism evidence="2">
    <name type="scientific">marine sediment metagenome</name>
    <dbReference type="NCBI Taxonomy" id="412755"/>
    <lineage>
        <taxon>unclassified sequences</taxon>
        <taxon>metagenomes</taxon>
        <taxon>ecological metagenomes</taxon>
    </lineage>
</organism>
<dbReference type="Gene3D" id="3.40.50.150">
    <property type="entry name" value="Vaccinia Virus protein VP39"/>
    <property type="match status" value="1"/>
</dbReference>
<dbReference type="NCBIfam" id="TIGR01444">
    <property type="entry name" value="fkbM_fam"/>
    <property type="match status" value="1"/>
</dbReference>
<evidence type="ECO:0000259" key="1">
    <source>
        <dbReference type="Pfam" id="PF05050"/>
    </source>
</evidence>
<accession>X1D7P1</accession>
<proteinExistence type="predicted"/>
<evidence type="ECO:0000313" key="2">
    <source>
        <dbReference type="EMBL" id="GAH16247.1"/>
    </source>
</evidence>
<dbReference type="InterPro" id="IPR029063">
    <property type="entry name" value="SAM-dependent_MTases_sf"/>
</dbReference>
<reference evidence="2" key="1">
    <citation type="journal article" date="2014" name="Front. Microbiol.">
        <title>High frequency of phylogenetically diverse reductive dehalogenase-homologous genes in deep subseafloor sedimentary metagenomes.</title>
        <authorList>
            <person name="Kawai M."/>
            <person name="Futagami T."/>
            <person name="Toyoda A."/>
            <person name="Takaki Y."/>
            <person name="Nishi S."/>
            <person name="Hori S."/>
            <person name="Arai W."/>
            <person name="Tsubouchi T."/>
            <person name="Morono Y."/>
            <person name="Uchiyama I."/>
            <person name="Ito T."/>
            <person name="Fujiyama A."/>
            <person name="Inagaki F."/>
            <person name="Takami H."/>
        </authorList>
    </citation>
    <scope>NUCLEOTIDE SEQUENCE</scope>
    <source>
        <strain evidence="2">Expedition CK06-06</strain>
    </source>
</reference>
<feature type="domain" description="Methyltransferase FkbM" evidence="1">
    <location>
        <begin position="75"/>
        <end position="187"/>
    </location>
</feature>
<dbReference type="SUPFAM" id="SSF53335">
    <property type="entry name" value="S-adenosyl-L-methionine-dependent methyltransferases"/>
    <property type="match status" value="1"/>
</dbReference>
<dbReference type="PANTHER" id="PTHR34203">
    <property type="entry name" value="METHYLTRANSFERASE, FKBM FAMILY PROTEIN"/>
    <property type="match status" value="1"/>
</dbReference>
<comment type="caution">
    <text evidence="2">The sequence shown here is derived from an EMBL/GenBank/DDBJ whole genome shotgun (WGS) entry which is preliminary data.</text>
</comment>
<feature type="non-terminal residue" evidence="2">
    <location>
        <position position="1"/>
    </location>
</feature>
<gene>
    <name evidence="2" type="ORF">S01H4_60437</name>
</gene>
<dbReference type="AlphaFoldDB" id="X1D7P1"/>
<dbReference type="InterPro" id="IPR006342">
    <property type="entry name" value="FkbM_mtfrase"/>
</dbReference>
<sequence length="187" mass="21444">KVLAPLRNAFFRNKGSYKEVNCKVKRKYLDYLLEFDFYTSIQIASKAKNKGIENTLLNNSLKLLKSDEYDKIVFDVGTNFGYLSIVWANTICKKGKVYSFEPHPLLFRSYTKSVKSNQLENNIITENVAVGNELGTIEINLLSTSSNTLDIESNKKNDKKEKVNMITLDYYVEKNSITKCDLIKIDV</sequence>
<protein>
    <recommendedName>
        <fullName evidence="1">Methyltransferase FkbM domain-containing protein</fullName>
    </recommendedName>
</protein>